<sequence>MKKLLTILLLIPIIYSCNKIFGYKYNSATISSSPVNLEFVNSEYDDYNSTSPILGETFPLCFSSNRNSAGGEYDIIYKLIKFHFSKSSGEFQIEEETNTNMSVYIRNFDLHHALRKINSTSDEFGPYLTRRFTYSDSRILLYANNESGNFDIKFTHNLNNQEYDTIASISYLNSSFDDYYPALNKDSSQIYWCSNRNGQFDILNVELDNSLDLLDRLYDDSEKTIRSIDVLNSTSDDKCPFIMEDFMVFASDRAGGFGGFDLYYSEKINGEWTAPENFGAEINSEYDEYRPIIRPQEQGYTNDLMIFSSNRPGGLGGFDLYYVGIEKIKF</sequence>
<dbReference type="Pfam" id="PF07676">
    <property type="entry name" value="PD40"/>
    <property type="match status" value="1"/>
</dbReference>
<protein>
    <recommendedName>
        <fullName evidence="3">WD40-like Beta Propeller Repeat</fullName>
    </recommendedName>
</protein>
<dbReference type="SUPFAM" id="SSF82171">
    <property type="entry name" value="DPP6 N-terminal domain-like"/>
    <property type="match status" value="1"/>
</dbReference>
<dbReference type="EMBL" id="CP129971">
    <property type="protein sequence ID" value="WMN13003.1"/>
    <property type="molecule type" value="Genomic_DNA"/>
</dbReference>
<accession>A0AA51ND63</accession>
<dbReference type="RefSeq" id="WP_308351440.1">
    <property type="nucleotide sequence ID" value="NZ_CP129971.1"/>
</dbReference>
<dbReference type="PROSITE" id="PS51257">
    <property type="entry name" value="PROKAR_LIPOPROTEIN"/>
    <property type="match status" value="1"/>
</dbReference>
<dbReference type="AlphaFoldDB" id="A0AA51ND63"/>
<reference evidence="1 2" key="1">
    <citation type="submission" date="2023-08" db="EMBL/GenBank/DDBJ databases">
        <title>Comparative genomics and taxonomic characterization of three novel marine species of genus Marivirga.</title>
        <authorList>
            <person name="Muhammad N."/>
            <person name="Kim S.-G."/>
        </authorList>
    </citation>
    <scope>NUCLEOTIDE SEQUENCE [LARGE SCALE GENOMIC DNA]</scope>
    <source>
        <strain evidence="1 2">BDSF4-3</strain>
    </source>
</reference>
<evidence type="ECO:0008006" key="3">
    <source>
        <dbReference type="Google" id="ProtNLM"/>
    </source>
</evidence>
<dbReference type="Proteomes" id="UP001230496">
    <property type="component" value="Chromosome"/>
</dbReference>
<dbReference type="InterPro" id="IPR011659">
    <property type="entry name" value="WD40"/>
</dbReference>
<organism evidence="1 2">
    <name type="scientific">Marivirga salinarum</name>
    <dbReference type="NCBI Taxonomy" id="3059078"/>
    <lineage>
        <taxon>Bacteria</taxon>
        <taxon>Pseudomonadati</taxon>
        <taxon>Bacteroidota</taxon>
        <taxon>Cytophagia</taxon>
        <taxon>Cytophagales</taxon>
        <taxon>Marivirgaceae</taxon>
        <taxon>Marivirga</taxon>
    </lineage>
</organism>
<evidence type="ECO:0000313" key="1">
    <source>
        <dbReference type="EMBL" id="WMN13003.1"/>
    </source>
</evidence>
<gene>
    <name evidence="1" type="ORF">QYS49_35270</name>
</gene>
<name>A0AA51ND63_9BACT</name>
<evidence type="ECO:0000313" key="2">
    <source>
        <dbReference type="Proteomes" id="UP001230496"/>
    </source>
</evidence>
<proteinExistence type="predicted"/>
<keyword evidence="2" id="KW-1185">Reference proteome</keyword>
<dbReference type="KEGG" id="msaa:QYS49_35270"/>